<dbReference type="EMBL" id="QGNW01000045">
    <property type="protein sequence ID" value="RVX07553.1"/>
    <property type="molecule type" value="Genomic_DNA"/>
</dbReference>
<evidence type="ECO:0000313" key="1">
    <source>
        <dbReference type="EMBL" id="RVX07553.1"/>
    </source>
</evidence>
<accession>A0A438JF21</accession>
<reference evidence="1 2" key="1">
    <citation type="journal article" date="2018" name="PLoS Genet.">
        <title>Population sequencing reveals clonal diversity and ancestral inbreeding in the grapevine cultivar Chardonnay.</title>
        <authorList>
            <person name="Roach M.J."/>
            <person name="Johnson D.L."/>
            <person name="Bohlmann J."/>
            <person name="van Vuuren H.J."/>
            <person name="Jones S.J."/>
            <person name="Pretorius I.S."/>
            <person name="Schmidt S.A."/>
            <person name="Borneman A.R."/>
        </authorList>
    </citation>
    <scope>NUCLEOTIDE SEQUENCE [LARGE SCALE GENOMIC DNA]</scope>
    <source>
        <strain evidence="2">cv. Chardonnay</strain>
        <tissue evidence="1">Leaf</tissue>
    </source>
</reference>
<protein>
    <submittedName>
        <fullName evidence="1">Uncharacterized protein</fullName>
    </submittedName>
</protein>
<organism evidence="1 2">
    <name type="scientific">Vitis vinifera</name>
    <name type="common">Grape</name>
    <dbReference type="NCBI Taxonomy" id="29760"/>
    <lineage>
        <taxon>Eukaryota</taxon>
        <taxon>Viridiplantae</taxon>
        <taxon>Streptophyta</taxon>
        <taxon>Embryophyta</taxon>
        <taxon>Tracheophyta</taxon>
        <taxon>Spermatophyta</taxon>
        <taxon>Magnoliopsida</taxon>
        <taxon>eudicotyledons</taxon>
        <taxon>Gunneridae</taxon>
        <taxon>Pentapetalae</taxon>
        <taxon>rosids</taxon>
        <taxon>Vitales</taxon>
        <taxon>Vitaceae</taxon>
        <taxon>Viteae</taxon>
        <taxon>Vitis</taxon>
    </lineage>
</organism>
<dbReference type="AlphaFoldDB" id="A0A438JF21"/>
<dbReference type="Proteomes" id="UP000288805">
    <property type="component" value="Unassembled WGS sequence"/>
</dbReference>
<comment type="caution">
    <text evidence="1">The sequence shown here is derived from an EMBL/GenBank/DDBJ whole genome shotgun (WGS) entry which is preliminary data.</text>
</comment>
<evidence type="ECO:0000313" key="2">
    <source>
        <dbReference type="Proteomes" id="UP000288805"/>
    </source>
</evidence>
<gene>
    <name evidence="1" type="ORF">CK203_025284</name>
</gene>
<proteinExistence type="predicted"/>
<sequence>MSNAKFMKDVEYGGSTRLRSFVFEEEYVIIPTIATENVQVTVLGIIQDANPENLDTLELPSTHMKNPLLFMRRNNNNLNWKCH</sequence>
<name>A0A438JF21_VITVI</name>